<organism evidence="2 3">
    <name type="scientific">Candidatus Syntrophonatronum acetioxidans</name>
    <dbReference type="NCBI Taxonomy" id="1795816"/>
    <lineage>
        <taxon>Bacteria</taxon>
        <taxon>Bacillati</taxon>
        <taxon>Bacillota</taxon>
        <taxon>Clostridia</taxon>
        <taxon>Eubacteriales</taxon>
        <taxon>Syntrophomonadaceae</taxon>
        <taxon>Candidatus Syntrophonatronum</taxon>
    </lineage>
</organism>
<proteinExistence type="predicted"/>
<dbReference type="AlphaFoldDB" id="A0A424YCX1"/>
<feature type="domain" description="Sporulation membrane protein YtrI C-terminal" evidence="1">
    <location>
        <begin position="64"/>
        <end position="145"/>
    </location>
</feature>
<dbReference type="PROSITE" id="PS51257">
    <property type="entry name" value="PROKAR_LIPOPROTEIN"/>
    <property type="match status" value="1"/>
</dbReference>
<dbReference type="EMBL" id="QZAA01000165">
    <property type="protein sequence ID" value="RQD75257.1"/>
    <property type="molecule type" value="Genomic_DNA"/>
</dbReference>
<name>A0A424YCX1_9FIRM</name>
<comment type="caution">
    <text evidence="2">The sequence shown here is derived from an EMBL/GenBank/DDBJ whole genome shotgun (WGS) entry which is preliminary data.</text>
</comment>
<sequence>MKYKISLFMIGLILGCLLMQFLAGKELNRLHFEKEKLRVDLYEATEKIHSLEEQEKHFSSLVIQDIKVILDPQKPPHLNSFTRLEIKKEVREVTKSILGQEIKNFKPQIIFKMIDGRFIRIENQSFLLIIKSLIVAEEVIFYLEVQEFQEPEEGEM</sequence>
<dbReference type="Proteomes" id="UP000285138">
    <property type="component" value="Unassembled WGS sequence"/>
</dbReference>
<dbReference type="InterPro" id="IPR058620">
    <property type="entry name" value="YtrI_C"/>
</dbReference>
<evidence type="ECO:0000313" key="3">
    <source>
        <dbReference type="Proteomes" id="UP000285138"/>
    </source>
</evidence>
<accession>A0A424YCX1</accession>
<gene>
    <name evidence="2" type="ORF">D5R97_06355</name>
</gene>
<protein>
    <recommendedName>
        <fullName evidence="1">Sporulation membrane protein YtrI C-terminal domain-containing protein</fullName>
    </recommendedName>
</protein>
<evidence type="ECO:0000259" key="1">
    <source>
        <dbReference type="Pfam" id="PF26347"/>
    </source>
</evidence>
<reference evidence="2 3" key="1">
    <citation type="submission" date="2018-08" db="EMBL/GenBank/DDBJ databases">
        <title>The metabolism and importance of syntrophic acetate oxidation coupled to methane or sulfide production in haloalkaline environments.</title>
        <authorList>
            <person name="Timmers P.H.A."/>
            <person name="Vavourakis C.D."/>
            <person name="Sorokin D.Y."/>
            <person name="Sinninghe Damste J.S."/>
            <person name="Muyzer G."/>
            <person name="Stams A.J.M."/>
            <person name="Plugge C.M."/>
        </authorList>
    </citation>
    <scope>NUCLEOTIDE SEQUENCE [LARGE SCALE GENOMIC DNA]</scope>
    <source>
        <strain evidence="2">MSAO_Bac1</strain>
    </source>
</reference>
<evidence type="ECO:0000313" key="2">
    <source>
        <dbReference type="EMBL" id="RQD75257.1"/>
    </source>
</evidence>
<dbReference type="Pfam" id="PF26347">
    <property type="entry name" value="YtrI_sporulation"/>
    <property type="match status" value="1"/>
</dbReference>